<evidence type="ECO:0000259" key="14">
    <source>
        <dbReference type="PROSITE" id="PS50071"/>
    </source>
</evidence>
<evidence type="ECO:0000256" key="4">
    <source>
        <dbReference type="ARBA" id="ARBA00023125"/>
    </source>
</evidence>
<name>A0A914L2V0_MELIC</name>
<evidence type="ECO:0000256" key="6">
    <source>
        <dbReference type="ARBA" id="ARBA00023212"/>
    </source>
</evidence>
<dbReference type="InterPro" id="IPR008962">
    <property type="entry name" value="PapD-like_sf"/>
</dbReference>
<keyword evidence="16" id="KW-1185">Reference proteome</keyword>
<evidence type="ECO:0000256" key="3">
    <source>
        <dbReference type="ARBA" id="ARBA00022490"/>
    </source>
</evidence>
<evidence type="ECO:0000256" key="1">
    <source>
        <dbReference type="ARBA" id="ARBA00004123"/>
    </source>
</evidence>
<dbReference type="AlphaFoldDB" id="A0A914L2V0"/>
<evidence type="ECO:0000256" key="10">
    <source>
        <dbReference type="ARBA" id="ARBA00037818"/>
    </source>
</evidence>
<dbReference type="Pfam" id="PF00635">
    <property type="entry name" value="Motile_Sperm"/>
    <property type="match status" value="1"/>
</dbReference>
<evidence type="ECO:0000256" key="12">
    <source>
        <dbReference type="RuleBase" id="RU000682"/>
    </source>
</evidence>
<evidence type="ECO:0000259" key="15">
    <source>
        <dbReference type="PROSITE" id="PS50202"/>
    </source>
</evidence>
<dbReference type="PROSITE" id="PS00027">
    <property type="entry name" value="HOMEOBOX_1"/>
    <property type="match status" value="1"/>
</dbReference>
<dbReference type="Proteomes" id="UP000887563">
    <property type="component" value="Unplaced"/>
</dbReference>
<dbReference type="GO" id="GO:0005634">
    <property type="term" value="C:nucleus"/>
    <property type="evidence" value="ECO:0007669"/>
    <property type="project" value="UniProtKB-SubCell"/>
</dbReference>
<dbReference type="InterPro" id="IPR013783">
    <property type="entry name" value="Ig-like_fold"/>
</dbReference>
<accession>A0A914L2V0</accession>
<evidence type="ECO:0000256" key="2">
    <source>
        <dbReference type="ARBA" id="ARBA00004245"/>
    </source>
</evidence>
<feature type="DNA-binding region" description="Homeobox" evidence="11">
    <location>
        <begin position="178"/>
        <end position="237"/>
    </location>
</feature>
<dbReference type="InterPro" id="IPR009057">
    <property type="entry name" value="Homeodomain-like_sf"/>
</dbReference>
<organism evidence="16 17">
    <name type="scientific">Meloidogyne incognita</name>
    <name type="common">Southern root-knot nematode worm</name>
    <name type="synonym">Oxyuris incognita</name>
    <dbReference type="NCBI Taxonomy" id="6306"/>
    <lineage>
        <taxon>Eukaryota</taxon>
        <taxon>Metazoa</taxon>
        <taxon>Ecdysozoa</taxon>
        <taxon>Nematoda</taxon>
        <taxon>Chromadorea</taxon>
        <taxon>Rhabditida</taxon>
        <taxon>Tylenchina</taxon>
        <taxon>Tylenchomorpha</taxon>
        <taxon>Tylenchoidea</taxon>
        <taxon>Meloidogynidae</taxon>
        <taxon>Meloidogyninae</taxon>
        <taxon>Meloidogyne</taxon>
        <taxon>Meloidogyne incognita group</taxon>
    </lineage>
</organism>
<dbReference type="SUPFAM" id="SSF46689">
    <property type="entry name" value="Homeodomain-like"/>
    <property type="match status" value="1"/>
</dbReference>
<dbReference type="InterPro" id="IPR001356">
    <property type="entry name" value="HD"/>
</dbReference>
<dbReference type="Gene3D" id="1.10.10.60">
    <property type="entry name" value="Homeodomain-like"/>
    <property type="match status" value="1"/>
</dbReference>
<proteinExistence type="predicted"/>
<feature type="domain" description="Homeobox" evidence="14">
    <location>
        <begin position="176"/>
        <end position="236"/>
    </location>
</feature>
<dbReference type="PROSITE" id="PS50202">
    <property type="entry name" value="MSP"/>
    <property type="match status" value="1"/>
</dbReference>
<dbReference type="PANTHER" id="PTHR22920:SF7">
    <property type="entry name" value="MSP DOMAIN-CONTAINING PROTEIN-RELATED"/>
    <property type="match status" value="1"/>
</dbReference>
<evidence type="ECO:0000256" key="9">
    <source>
        <dbReference type="ARBA" id="ARBA00037744"/>
    </source>
</evidence>
<dbReference type="GO" id="GO:0003677">
    <property type="term" value="F:DNA binding"/>
    <property type="evidence" value="ECO:0007669"/>
    <property type="project" value="UniProtKB-UniRule"/>
</dbReference>
<dbReference type="WBParaSite" id="Minc3s00244g08419">
    <property type="protein sequence ID" value="Minc3s00244g08419"/>
    <property type="gene ID" value="Minc3s00244g08419"/>
</dbReference>
<dbReference type="PRINTS" id="PR00024">
    <property type="entry name" value="HOMEOBOX"/>
</dbReference>
<dbReference type="InterPro" id="IPR020479">
    <property type="entry name" value="HD_metazoa"/>
</dbReference>
<dbReference type="SUPFAM" id="SSF49354">
    <property type="entry name" value="PapD-like"/>
    <property type="match status" value="1"/>
</dbReference>
<reference evidence="17" key="1">
    <citation type="submission" date="2022-11" db="UniProtKB">
        <authorList>
            <consortium name="WormBaseParasite"/>
        </authorList>
    </citation>
    <scope>IDENTIFICATION</scope>
</reference>
<evidence type="ECO:0000256" key="8">
    <source>
        <dbReference type="ARBA" id="ARBA00023273"/>
    </source>
</evidence>
<evidence type="ECO:0000256" key="5">
    <source>
        <dbReference type="ARBA" id="ARBA00023155"/>
    </source>
</evidence>
<evidence type="ECO:0000313" key="17">
    <source>
        <dbReference type="WBParaSite" id="Minc3s00244g08419"/>
    </source>
</evidence>
<keyword evidence="6 13" id="KW-0206">Cytoskeleton</keyword>
<dbReference type="PANTHER" id="PTHR22920">
    <property type="entry name" value="MAJOR SPERM PROTEIN"/>
    <property type="match status" value="1"/>
</dbReference>
<dbReference type="Gene3D" id="2.60.40.10">
    <property type="entry name" value="Immunoglobulins"/>
    <property type="match status" value="1"/>
</dbReference>
<keyword evidence="8" id="KW-0966">Cell projection</keyword>
<sequence>MYRNIINNNQQQQDSLPTNIYWPSTNNNDNQKIIEGGGNNNNFYQPPNNNCLYSSSNNTTTINSSSLQQPSPNNEYMKSVLAAAQWAEANQAAAAAAGFYGSQTSMAAAAVVAAASVSAIPSCSASSTVSSSSHFLDNNSSSLLLNNSSSPPSTNTKPLNVQTFPWMKMNGLRGCSDGKRTRQTYSRTQTLELEKEFHFNKYLTRKRRQEISEALQLTERQVKIWFQNRRMKQKLYASSPTCFLFNYTNNDNKPFSTMASVPPGDITTLPAVKVIFNAPFDDKHTYYMKIINSGGHRIGFAFKTTNPRRLNMDPPNGVLDPKEAINIAISCDAFDPAAEATNNDRVTVEWTNTPEGAAKQFRREWFQGDGMKEIKCTDYGATESAGEEEDRIERNAPMTLMMGDKNNLNLCHLRSNGIGHSL</sequence>
<dbReference type="PROSITE" id="PS50071">
    <property type="entry name" value="HOMEOBOX_2"/>
    <property type="match status" value="1"/>
</dbReference>
<dbReference type="GO" id="GO:0031143">
    <property type="term" value="C:pseudopodium"/>
    <property type="evidence" value="ECO:0007669"/>
    <property type="project" value="UniProtKB-SubCell"/>
</dbReference>
<keyword evidence="3" id="KW-0963">Cytoplasm</keyword>
<dbReference type="GO" id="GO:0005856">
    <property type="term" value="C:cytoskeleton"/>
    <property type="evidence" value="ECO:0007669"/>
    <property type="project" value="UniProtKB-SubCell"/>
</dbReference>
<dbReference type="Pfam" id="PF00046">
    <property type="entry name" value="Homeodomain"/>
    <property type="match status" value="1"/>
</dbReference>
<protein>
    <recommendedName>
        <fullName evidence="13">Major sperm protein</fullName>
    </recommendedName>
</protein>
<keyword evidence="5 11" id="KW-0371">Homeobox</keyword>
<keyword evidence="7 11" id="KW-0539">Nucleus</keyword>
<dbReference type="InterPro" id="IPR000535">
    <property type="entry name" value="MSP_dom"/>
</dbReference>
<evidence type="ECO:0000256" key="13">
    <source>
        <dbReference type="RuleBase" id="RU003425"/>
    </source>
</evidence>
<dbReference type="SMART" id="SM00389">
    <property type="entry name" value="HOX"/>
    <property type="match status" value="1"/>
</dbReference>
<dbReference type="GO" id="GO:0000981">
    <property type="term" value="F:DNA-binding transcription factor activity, RNA polymerase II-specific"/>
    <property type="evidence" value="ECO:0007669"/>
    <property type="project" value="InterPro"/>
</dbReference>
<feature type="domain" description="MSP" evidence="15">
    <location>
        <begin position="265"/>
        <end position="384"/>
    </location>
</feature>
<keyword evidence="4 11" id="KW-0238">DNA-binding</keyword>
<evidence type="ECO:0000256" key="11">
    <source>
        <dbReference type="PROSITE-ProRule" id="PRU00108"/>
    </source>
</evidence>
<dbReference type="InterPro" id="IPR017970">
    <property type="entry name" value="Homeobox_CS"/>
</dbReference>
<dbReference type="InterPro" id="IPR051155">
    <property type="entry name" value="Nematode_MSP"/>
</dbReference>
<dbReference type="CDD" id="cd00086">
    <property type="entry name" value="homeodomain"/>
    <property type="match status" value="1"/>
</dbReference>
<comment type="subcellular location">
    <subcellularLocation>
        <location evidence="10">Cell projection</location>
        <location evidence="10">Pseudopodium</location>
    </subcellularLocation>
    <subcellularLocation>
        <location evidence="2">Cytoplasm</location>
        <location evidence="2">Cytoskeleton</location>
    </subcellularLocation>
    <subcellularLocation>
        <location evidence="1 11 12">Nucleus</location>
    </subcellularLocation>
</comment>
<comment type="function">
    <text evidence="9 13">Central component in molecular interactions underlying sperm crawling. Forms an extensive filament system that extends from sperm villipoda, along the leading edge of the pseudopod.</text>
</comment>
<evidence type="ECO:0000313" key="16">
    <source>
        <dbReference type="Proteomes" id="UP000887563"/>
    </source>
</evidence>
<evidence type="ECO:0000256" key="7">
    <source>
        <dbReference type="ARBA" id="ARBA00023242"/>
    </source>
</evidence>